<name>A0A177BAK5_9BILA</name>
<evidence type="ECO:0000256" key="1">
    <source>
        <dbReference type="ARBA" id="ARBA00009841"/>
    </source>
</evidence>
<dbReference type="OrthoDB" id="361029at2759"/>
<dbReference type="Pfam" id="PF08790">
    <property type="entry name" value="zf-LYAR"/>
    <property type="match status" value="1"/>
</dbReference>
<comment type="caution">
    <text evidence="4">The sequence shown here is derived from an EMBL/GenBank/DDBJ whole genome shotgun (WGS) entry which is preliminary data.</text>
</comment>
<comment type="similarity">
    <text evidence="1">Belongs to the class IV-like SAM-binding methyltransferase superfamily.</text>
</comment>
<dbReference type="InterPro" id="IPR029028">
    <property type="entry name" value="Alpha/beta_knot_MTases"/>
</dbReference>
<dbReference type="SUPFAM" id="SSF57667">
    <property type="entry name" value="beta-beta-alpha zinc fingers"/>
    <property type="match status" value="2"/>
</dbReference>
<evidence type="ECO:0000259" key="3">
    <source>
        <dbReference type="Pfam" id="PF08790"/>
    </source>
</evidence>
<reference evidence="4 5" key="1">
    <citation type="submission" date="2016-04" db="EMBL/GenBank/DDBJ databases">
        <title>The genome of Intoshia linei affirms orthonectids as highly simplified spiralians.</title>
        <authorList>
            <person name="Mikhailov K.V."/>
            <person name="Slusarev G.S."/>
            <person name="Nikitin M.A."/>
            <person name="Logacheva M.D."/>
            <person name="Penin A."/>
            <person name="Aleoshin V."/>
            <person name="Panchin Y.V."/>
        </authorList>
    </citation>
    <scope>NUCLEOTIDE SEQUENCE [LARGE SCALE GENOMIC DNA]</scope>
    <source>
        <strain evidence="4">Intl2013</strain>
        <tissue evidence="4">Whole animal</tissue>
    </source>
</reference>
<dbReference type="SUPFAM" id="SSF75217">
    <property type="entry name" value="alpha/beta knot"/>
    <property type="match status" value="1"/>
</dbReference>
<dbReference type="GO" id="GO:0008270">
    <property type="term" value="F:zinc ion binding"/>
    <property type="evidence" value="ECO:0007669"/>
    <property type="project" value="UniProtKB-KW"/>
</dbReference>
<dbReference type="PROSITE" id="PS51804">
    <property type="entry name" value="ZF_C2HC_LYAR"/>
    <property type="match status" value="1"/>
</dbReference>
<keyword evidence="2" id="KW-0863">Zinc-finger</keyword>
<gene>
    <name evidence="4" type="ORF">A3Q56_00902</name>
</gene>
<keyword evidence="2" id="KW-0479">Metal-binding</keyword>
<keyword evidence="5" id="KW-1185">Reference proteome</keyword>
<sequence>MVVFSCENCGDSLRKKMVRNHIEYNCKSMVTCMDCQKTFSLDTFDSHRMCVSEKNKYGPNFDVNQIDHSKGDKKQADWTNMVHEACNVAIVKTSKDKYVYQKLLQSTNIPKKIKKFMAFVSNSLKIRDTNTVENAWKFIDDYIKNKKLKEICLKSEVIEPPKKMAKKEKFNGSIKIVKDLYTPSKSLIHLRKAMKNIRKNKTDFNGSISVALPASILSNVQNPILQTALVYQISKVLAVYSIDEIIIFNENPNDSKSTEACKKMMRILDYLECPAYLRRQKFDMHQDLKFAGLLHPTNMTHHCQSTDECKYREGIIVDKINDTRCLVNVGLDSMAHVDGAFELNERITVSMKKNKIDSFIKNPYRYNMEENFYRGYYIRYADKLSNVFNECSFSKNGYDLIIGTSDKGDNVEKVDFPKFRHCLVVFGGVKGLENAVLLDSDMPDNVRDFFEFYVNTCPNQGTKTIRTEEAIWISMCLLRNKFNV</sequence>
<dbReference type="Proteomes" id="UP000078046">
    <property type="component" value="Unassembled WGS sequence"/>
</dbReference>
<evidence type="ECO:0000256" key="2">
    <source>
        <dbReference type="PROSITE-ProRule" id="PRU01145"/>
    </source>
</evidence>
<protein>
    <recommendedName>
        <fullName evidence="3">Zinc finger C2H2 LYAR-type domain-containing protein</fullName>
    </recommendedName>
</protein>
<dbReference type="CDD" id="cd18086">
    <property type="entry name" value="HsC9orf114-like"/>
    <property type="match status" value="1"/>
</dbReference>
<dbReference type="EMBL" id="LWCA01000059">
    <property type="protein sequence ID" value="OAF71349.1"/>
    <property type="molecule type" value="Genomic_DNA"/>
</dbReference>
<dbReference type="InterPro" id="IPR036236">
    <property type="entry name" value="Znf_C2H2_sf"/>
</dbReference>
<keyword evidence="2" id="KW-0862">Zinc</keyword>
<dbReference type="Gene3D" id="3.30.1490.490">
    <property type="match status" value="1"/>
</dbReference>
<dbReference type="Gene3D" id="3.40.1280.10">
    <property type="match status" value="1"/>
</dbReference>
<dbReference type="InterPro" id="IPR012340">
    <property type="entry name" value="NA-bd_OB-fold"/>
</dbReference>
<dbReference type="SUPFAM" id="SSF50249">
    <property type="entry name" value="Nucleic acid-binding proteins"/>
    <property type="match status" value="1"/>
</dbReference>
<accession>A0A177BAK5</accession>
<organism evidence="4 5">
    <name type="scientific">Intoshia linei</name>
    <dbReference type="NCBI Taxonomy" id="1819745"/>
    <lineage>
        <taxon>Eukaryota</taxon>
        <taxon>Metazoa</taxon>
        <taxon>Spiralia</taxon>
        <taxon>Lophotrochozoa</taxon>
        <taxon>Mesozoa</taxon>
        <taxon>Orthonectida</taxon>
        <taxon>Rhopaluridae</taxon>
        <taxon>Intoshia</taxon>
    </lineage>
</organism>
<dbReference type="PANTHER" id="PTHR12150">
    <property type="entry name" value="CLASS IV SAM-BINDING METHYLTRANSFERASE-RELATED"/>
    <property type="match status" value="1"/>
</dbReference>
<dbReference type="InterPro" id="IPR014898">
    <property type="entry name" value="Znf_C2H2_LYAR"/>
</dbReference>
<feature type="domain" description="Zinc finger C2H2 LYAR-type" evidence="3">
    <location>
        <begin position="30"/>
        <end position="57"/>
    </location>
</feature>
<dbReference type="PANTHER" id="PTHR12150:SF13">
    <property type="entry name" value="METHYLTRANSFERASE C9ORF114-RELATED"/>
    <property type="match status" value="1"/>
</dbReference>
<evidence type="ECO:0000313" key="5">
    <source>
        <dbReference type="Proteomes" id="UP000078046"/>
    </source>
</evidence>
<evidence type="ECO:0000313" key="4">
    <source>
        <dbReference type="EMBL" id="OAF71349.1"/>
    </source>
</evidence>
<dbReference type="Gene3D" id="2.40.50.140">
    <property type="entry name" value="Nucleic acid-binding proteins"/>
    <property type="match status" value="1"/>
</dbReference>
<proteinExistence type="inferred from homology"/>
<dbReference type="InterPro" id="IPR003750">
    <property type="entry name" value="Put_MeTrfase-C9orf114-like"/>
</dbReference>
<dbReference type="Pfam" id="PF02598">
    <property type="entry name" value="Methyltrn_RNA_3"/>
    <property type="match status" value="1"/>
</dbReference>
<dbReference type="AlphaFoldDB" id="A0A177BAK5"/>
<dbReference type="InterPro" id="IPR029026">
    <property type="entry name" value="tRNA_m1G_MTases_N"/>
</dbReference>